<dbReference type="Proteomes" id="UP000224607">
    <property type="component" value="Unassembled WGS sequence"/>
</dbReference>
<reference evidence="1 4" key="3">
    <citation type="journal article" date="2017" name="Nat. Microbiol.">
        <title>Natural product diversity associated with the nematode symbionts Photorhabdus and Xenorhabdus.</title>
        <authorList>
            <person name="Tobias N.J."/>
            <person name="Wolff H."/>
            <person name="Djahanschiri B."/>
            <person name="Grundmann F."/>
            <person name="Kronenwerth M."/>
            <person name="Shi Y.M."/>
            <person name="Simonyi S."/>
            <person name="Grun P."/>
            <person name="Shapiro-Ilan D."/>
            <person name="Pidot S.J."/>
            <person name="Stinear T.P."/>
            <person name="Ebersberger I."/>
            <person name="Bode H.B."/>
        </authorList>
    </citation>
    <scope>NUCLEOTIDE SEQUENCE [LARGE SCALE GENOMIC DNA]</scope>
    <source>
        <strain evidence="1 4">DSM 17908</strain>
    </source>
</reference>
<reference evidence="3" key="1">
    <citation type="submission" date="2016-10" db="EMBL/GenBank/DDBJ databases">
        <authorList>
            <person name="Varghese N."/>
            <person name="Submissions S."/>
        </authorList>
    </citation>
    <scope>NUCLEOTIDE SEQUENCE [LARGE SCALE GENOMIC DNA]</scope>
    <source>
        <strain evidence="3">DSM 17908</strain>
    </source>
</reference>
<dbReference type="AlphaFoldDB" id="A0A1I3Q2G6"/>
<sequence>MTPETIIKGDNSSHLVLKDFYFKGEDFYACIDIKSSWYHAKVNFDSSYDRIKEFLISLDELISKKVLESNFINENGNVDINISINHLGKVKIIGCLLNDMLESSSLTYEIESDLQSLIGFYSKLRAILTI</sequence>
<accession>A0A1I3Q2G6</accession>
<reference evidence="2" key="2">
    <citation type="submission" date="2016-10" db="EMBL/GenBank/DDBJ databases">
        <authorList>
            <person name="de Groot N.N."/>
        </authorList>
    </citation>
    <scope>NUCLEOTIDE SEQUENCE [LARGE SCALE GENOMIC DNA]</scope>
    <source>
        <strain evidence="2">DSM 17908</strain>
    </source>
</reference>
<dbReference type="Proteomes" id="UP000198919">
    <property type="component" value="Unassembled WGS sequence"/>
</dbReference>
<evidence type="ECO:0000313" key="2">
    <source>
        <dbReference type="EMBL" id="SFJ27641.1"/>
    </source>
</evidence>
<dbReference type="STRING" id="351675.SAMN05421680_1073"/>
<name>A0A1I3Q2G6_9GAMM</name>
<dbReference type="EMBL" id="NITY01000007">
    <property type="protein sequence ID" value="PHM40117.1"/>
    <property type="molecule type" value="Genomic_DNA"/>
</dbReference>
<protein>
    <submittedName>
        <fullName evidence="2">Uncharacterized protein</fullName>
    </submittedName>
</protein>
<gene>
    <name evidence="2" type="ORF">SAMN05421680_1073</name>
    <name evidence="1" type="ORF">Xmau_02305</name>
</gene>
<dbReference type="RefSeq" id="WP_092510005.1">
    <property type="nucleotide sequence ID" value="NZ_CAWNQB010000067.1"/>
</dbReference>
<evidence type="ECO:0000313" key="1">
    <source>
        <dbReference type="EMBL" id="PHM40117.1"/>
    </source>
</evidence>
<organism evidence="2 3">
    <name type="scientific">Xenorhabdus mauleonii</name>
    <dbReference type="NCBI Taxonomy" id="351675"/>
    <lineage>
        <taxon>Bacteria</taxon>
        <taxon>Pseudomonadati</taxon>
        <taxon>Pseudomonadota</taxon>
        <taxon>Gammaproteobacteria</taxon>
        <taxon>Enterobacterales</taxon>
        <taxon>Morganellaceae</taxon>
        <taxon>Xenorhabdus</taxon>
    </lineage>
</organism>
<evidence type="ECO:0000313" key="3">
    <source>
        <dbReference type="Proteomes" id="UP000198919"/>
    </source>
</evidence>
<dbReference type="OrthoDB" id="9879527at2"/>
<keyword evidence="4" id="KW-1185">Reference proteome</keyword>
<evidence type="ECO:0000313" key="4">
    <source>
        <dbReference type="Proteomes" id="UP000224607"/>
    </source>
</evidence>
<dbReference type="EMBL" id="FORG01000007">
    <property type="protein sequence ID" value="SFJ27641.1"/>
    <property type="molecule type" value="Genomic_DNA"/>
</dbReference>
<proteinExistence type="predicted"/>